<evidence type="ECO:0000256" key="2">
    <source>
        <dbReference type="SAM" id="Phobius"/>
    </source>
</evidence>
<proteinExistence type="predicted"/>
<keyword evidence="2" id="KW-0472">Membrane</keyword>
<evidence type="ECO:0000313" key="4">
    <source>
        <dbReference type="Proteomes" id="UP000034539"/>
    </source>
</evidence>
<evidence type="ECO:0000313" key="3">
    <source>
        <dbReference type="EMBL" id="KKR31280.1"/>
    </source>
</evidence>
<evidence type="ECO:0000256" key="1">
    <source>
        <dbReference type="SAM" id="MobiDB-lite"/>
    </source>
</evidence>
<reference evidence="3 4" key="1">
    <citation type="journal article" date="2015" name="Nature">
        <title>rRNA introns, odd ribosomes, and small enigmatic genomes across a large radiation of phyla.</title>
        <authorList>
            <person name="Brown C.T."/>
            <person name="Hug L.A."/>
            <person name="Thomas B.C."/>
            <person name="Sharon I."/>
            <person name="Castelle C.J."/>
            <person name="Singh A."/>
            <person name="Wilkins M.J."/>
            <person name="Williams K.H."/>
            <person name="Banfield J.F."/>
        </authorList>
    </citation>
    <scope>NUCLEOTIDE SEQUENCE [LARGE SCALE GENOMIC DNA]</scope>
</reference>
<dbReference type="Proteomes" id="UP000034539">
    <property type="component" value="Unassembled WGS sequence"/>
</dbReference>
<organism evidence="3 4">
    <name type="scientific">Candidatus Gottesmanbacteria bacterium GW2011_GWC2_39_8</name>
    <dbReference type="NCBI Taxonomy" id="1618450"/>
    <lineage>
        <taxon>Bacteria</taxon>
        <taxon>Candidatus Gottesmaniibacteriota</taxon>
    </lineage>
</organism>
<gene>
    <name evidence="3" type="ORF">UT63_C0076G0001</name>
</gene>
<name>A0A0G0S959_9BACT</name>
<keyword evidence="2" id="KW-1133">Transmembrane helix</keyword>
<feature type="non-terminal residue" evidence="3">
    <location>
        <position position="1"/>
    </location>
</feature>
<dbReference type="EMBL" id="LBXN01000076">
    <property type="protein sequence ID" value="KKR31280.1"/>
    <property type="molecule type" value="Genomic_DNA"/>
</dbReference>
<feature type="transmembrane region" description="Helical" evidence="2">
    <location>
        <begin position="56"/>
        <end position="73"/>
    </location>
</feature>
<comment type="caution">
    <text evidence="3">The sequence shown here is derived from an EMBL/GenBank/DDBJ whole genome shotgun (WGS) entry which is preliminary data.</text>
</comment>
<sequence>EENRREIATNEFGHWTTRSSSWASATGPCHPTRKTRNRTRRASAESLGGKKMKRTILALIILTFLVVACDGGLQGATPTAVPPTAVPTLVPPTPTYQPATAVPPTAVTAVPPPTAVPPTATPAGPVKDRHGCSLFADNFMDQVEYTVDQPSGRVAGPAGTTAGFVWGPNLTIDGRTFGRKGVWLTNAGAINVSGAYRIRWHKVTIFSDYKVWSKCFVEGDEAVSYDWVEYTPGVAVAPTATLRAAVSPSATPGRQIFGLDRHGCPDQADHFMNQVEFTIDQPNGKITSPDRTNVGFIWGWDLVINGKHYGRVLVWITGPGTYTVSGAYRIRWHVLNKSTVAEYQAWSTCFVFKDENTTYPTDSFKP</sequence>
<feature type="region of interest" description="Disordered" evidence="1">
    <location>
        <begin position="18"/>
        <end position="47"/>
    </location>
</feature>
<keyword evidence="2" id="KW-0812">Transmembrane</keyword>
<feature type="compositionally biased region" description="Basic residues" evidence="1">
    <location>
        <begin position="31"/>
        <end position="41"/>
    </location>
</feature>
<protein>
    <submittedName>
        <fullName evidence="3">Laminin G, sub domain 2</fullName>
    </submittedName>
</protein>
<dbReference type="AlphaFoldDB" id="A0A0G0S959"/>
<accession>A0A0G0S959</accession>